<name>A0ACA9NZQ1_9GLOM</name>
<evidence type="ECO:0000313" key="1">
    <source>
        <dbReference type="EMBL" id="CAG8676304.1"/>
    </source>
</evidence>
<keyword evidence="2" id="KW-1185">Reference proteome</keyword>
<organism evidence="1 2">
    <name type="scientific">Acaulospora colombiana</name>
    <dbReference type="NCBI Taxonomy" id="27376"/>
    <lineage>
        <taxon>Eukaryota</taxon>
        <taxon>Fungi</taxon>
        <taxon>Fungi incertae sedis</taxon>
        <taxon>Mucoromycota</taxon>
        <taxon>Glomeromycotina</taxon>
        <taxon>Glomeromycetes</taxon>
        <taxon>Diversisporales</taxon>
        <taxon>Acaulosporaceae</taxon>
        <taxon>Acaulospora</taxon>
    </lineage>
</organism>
<protein>
    <submittedName>
        <fullName evidence="1">9800_t:CDS:1</fullName>
    </submittedName>
</protein>
<dbReference type="EMBL" id="CAJVPT010025726">
    <property type="protein sequence ID" value="CAG8676304.1"/>
    <property type="molecule type" value="Genomic_DNA"/>
</dbReference>
<proteinExistence type="predicted"/>
<dbReference type="Proteomes" id="UP000789525">
    <property type="component" value="Unassembled WGS sequence"/>
</dbReference>
<reference evidence="1" key="1">
    <citation type="submission" date="2021-06" db="EMBL/GenBank/DDBJ databases">
        <authorList>
            <person name="Kallberg Y."/>
            <person name="Tangrot J."/>
            <person name="Rosling A."/>
        </authorList>
    </citation>
    <scope>NUCLEOTIDE SEQUENCE</scope>
    <source>
        <strain evidence="1">CL356</strain>
    </source>
</reference>
<comment type="caution">
    <text evidence="1">The sequence shown here is derived from an EMBL/GenBank/DDBJ whole genome shotgun (WGS) entry which is preliminary data.</text>
</comment>
<sequence>MLERDQSSIDISIPYIEHRIAAFKQNLAKYTTMNQEELMKRRDLYVQEIESLRVEKGQVTQDIQNARLKEISLAKLLEEERLERKQAEELVAHNNRQLKSMEERLTEKDRESKRLDATLENLKKSKEKEKRTLDKQATQLARDVIDLERMLGLAMRGAGITWTLETLNESSTSSLTCQDTSTKVYMGGPKITSTTLCEVARWVDGGFKMMNEHIEI</sequence>
<gene>
    <name evidence="1" type="ORF">ACOLOM_LOCUS9151</name>
</gene>
<accession>A0ACA9NZQ1</accession>
<evidence type="ECO:0000313" key="2">
    <source>
        <dbReference type="Proteomes" id="UP000789525"/>
    </source>
</evidence>